<reference evidence="1 2" key="1">
    <citation type="journal article" date="2015" name="Appl. Environ. Microbiol.">
        <title>Nanoarchaeota, Their Sulfolobales Host, and Nanoarchaeota Virus Distribution across Yellowstone National Park Hot Springs.</title>
        <authorList>
            <person name="Munson-McGee J.H."/>
            <person name="Field E.K."/>
            <person name="Bateson M."/>
            <person name="Rooney C."/>
            <person name="Stepanauskas R."/>
            <person name="Young M.J."/>
        </authorList>
    </citation>
    <scope>NUCLEOTIDE SEQUENCE [LARGE SCALE GENOMIC DNA]</scope>
    <source>
        <strain evidence="1">SCGC AC-742_N10</strain>
    </source>
</reference>
<accession>A0A2T9X4B9</accession>
<organism evidence="1 2">
    <name type="scientific">Acidianus hospitalis</name>
    <dbReference type="NCBI Taxonomy" id="563177"/>
    <lineage>
        <taxon>Archaea</taxon>
        <taxon>Thermoproteota</taxon>
        <taxon>Thermoprotei</taxon>
        <taxon>Sulfolobales</taxon>
        <taxon>Sulfolobaceae</taxon>
        <taxon>Acidianus</taxon>
    </lineage>
</organism>
<evidence type="ECO:0000313" key="2">
    <source>
        <dbReference type="Proteomes" id="UP000245638"/>
    </source>
</evidence>
<sequence length="85" mass="9506">MAKDVLGILGDYEPKGKMIQGVGKFILWGLDDPFHITTISGSVIYGVGKIIESRSPYGLRRAKMDLAEIKRQMRELILDISSIRV</sequence>
<name>A0A2T9X4B9_9CREN</name>
<dbReference type="Proteomes" id="UP000245638">
    <property type="component" value="Unassembled WGS sequence"/>
</dbReference>
<dbReference type="EMBL" id="QEFD01000171">
    <property type="protein sequence ID" value="PVU74937.1"/>
    <property type="molecule type" value="Genomic_DNA"/>
</dbReference>
<dbReference type="AlphaFoldDB" id="A0A2T9X4B9"/>
<proteinExistence type="predicted"/>
<gene>
    <name evidence="1" type="ORF">DDW13_05770</name>
</gene>
<protein>
    <submittedName>
        <fullName evidence="1">Uncharacterized protein</fullName>
    </submittedName>
</protein>
<evidence type="ECO:0000313" key="1">
    <source>
        <dbReference type="EMBL" id="PVU74937.1"/>
    </source>
</evidence>
<comment type="caution">
    <text evidence="1">The sequence shown here is derived from an EMBL/GenBank/DDBJ whole genome shotgun (WGS) entry which is preliminary data.</text>
</comment>